<reference evidence="2 3" key="1">
    <citation type="submission" date="2018-02" db="EMBL/GenBank/DDBJ databases">
        <title>Comparative genomes isolates from brazilian mangrove.</title>
        <authorList>
            <person name="Araujo J.E."/>
            <person name="Taketani R.G."/>
            <person name="Silva M.C.P."/>
            <person name="Loureco M.V."/>
            <person name="Andreote F.D."/>
        </authorList>
    </citation>
    <scope>NUCLEOTIDE SEQUENCE [LARGE SCALE GENOMIC DNA]</scope>
    <source>
        <strain evidence="2 3">Hex-1 MGV</strain>
    </source>
</reference>
<gene>
    <name evidence="2" type="ORF">C5Y83_19125</name>
</gene>
<dbReference type="Proteomes" id="UP000238322">
    <property type="component" value="Unassembled WGS sequence"/>
</dbReference>
<evidence type="ECO:0000313" key="3">
    <source>
        <dbReference type="Proteomes" id="UP000238322"/>
    </source>
</evidence>
<accession>A0A2S8FJH0</accession>
<keyword evidence="1" id="KW-1133">Transmembrane helix</keyword>
<evidence type="ECO:0000313" key="2">
    <source>
        <dbReference type="EMBL" id="PQO32339.1"/>
    </source>
</evidence>
<name>A0A2S8FJH0_9BACT</name>
<dbReference type="PANTHER" id="PTHR13318">
    <property type="entry name" value="PARTNER OF PAIRED, ISOFORM B-RELATED"/>
    <property type="match status" value="1"/>
</dbReference>
<dbReference type="EMBL" id="PUHY01000012">
    <property type="protein sequence ID" value="PQO32339.1"/>
    <property type="molecule type" value="Genomic_DNA"/>
</dbReference>
<dbReference type="InterPro" id="IPR006553">
    <property type="entry name" value="Leu-rich_rpt_Cys-con_subtyp"/>
</dbReference>
<sequence length="423" mass="46953">MNEVPTKNPRRKRRWISFSLRAMLVLITLVCVLLGWLGRDVYQYRQRKALIERIVSAGGHYSISGFEYDVANTNADPRGFKERLLAWWFGPEFHLRDIDAVSLQEGDHSVLLEDLAELHTIQSLVLSGAEITKETAQTLLAMQSLSEVRIYSTNITPKELTRIKSLSALQGLQLYSEAANDKNIALLKHFPGLTWLKMGNGSLTDEGLRSLKDCPRLRYLHLGGFANVTDEGLKELGGVVLLESLTLVQLPLTDTTWEGIGQLTALQELRFVGSRDMIQNTSEGLEQLRKLRQLRNLHLPFVSFDDHSCEILGGLTNLQQITCDGTAITDVGIDQLDALSGLESLNIPGATITMDGLNRLSKMPSLSHLQLGGTLDMQFSKSGRWRPFGIDNFGTGNAGYGDADSLVAPQVDFDSFVPEVRID</sequence>
<keyword evidence="1" id="KW-0812">Transmembrane</keyword>
<dbReference type="InterPro" id="IPR032675">
    <property type="entry name" value="LRR_dom_sf"/>
</dbReference>
<evidence type="ECO:0000256" key="1">
    <source>
        <dbReference type="SAM" id="Phobius"/>
    </source>
</evidence>
<evidence type="ECO:0008006" key="4">
    <source>
        <dbReference type="Google" id="ProtNLM"/>
    </source>
</evidence>
<protein>
    <recommendedName>
        <fullName evidence="4">Leucine Rich repeats (2 copies)</fullName>
    </recommendedName>
</protein>
<dbReference type="SUPFAM" id="SSF52047">
    <property type="entry name" value="RNI-like"/>
    <property type="match status" value="1"/>
</dbReference>
<dbReference type="RefSeq" id="WP_146117836.1">
    <property type="nucleotide sequence ID" value="NZ_PUHY01000012.1"/>
</dbReference>
<keyword evidence="1" id="KW-0472">Membrane</keyword>
<dbReference type="SMART" id="SM00367">
    <property type="entry name" value="LRR_CC"/>
    <property type="match status" value="2"/>
</dbReference>
<dbReference type="GO" id="GO:0031146">
    <property type="term" value="P:SCF-dependent proteasomal ubiquitin-dependent protein catabolic process"/>
    <property type="evidence" value="ECO:0007669"/>
    <property type="project" value="TreeGrafter"/>
</dbReference>
<dbReference type="GO" id="GO:0019005">
    <property type="term" value="C:SCF ubiquitin ligase complex"/>
    <property type="evidence" value="ECO:0007669"/>
    <property type="project" value="TreeGrafter"/>
</dbReference>
<organism evidence="2 3">
    <name type="scientific">Blastopirellula marina</name>
    <dbReference type="NCBI Taxonomy" id="124"/>
    <lineage>
        <taxon>Bacteria</taxon>
        <taxon>Pseudomonadati</taxon>
        <taxon>Planctomycetota</taxon>
        <taxon>Planctomycetia</taxon>
        <taxon>Pirellulales</taxon>
        <taxon>Pirellulaceae</taxon>
        <taxon>Blastopirellula</taxon>
    </lineage>
</organism>
<dbReference type="OrthoDB" id="292187at2"/>
<feature type="transmembrane region" description="Helical" evidence="1">
    <location>
        <begin position="20"/>
        <end position="38"/>
    </location>
</feature>
<comment type="caution">
    <text evidence="2">The sequence shown here is derived from an EMBL/GenBank/DDBJ whole genome shotgun (WGS) entry which is preliminary data.</text>
</comment>
<dbReference type="AlphaFoldDB" id="A0A2S8FJH0"/>
<proteinExistence type="predicted"/>
<dbReference type="Gene3D" id="3.80.10.10">
    <property type="entry name" value="Ribonuclease Inhibitor"/>
    <property type="match status" value="2"/>
</dbReference>